<accession>A0A9N9ANA1</accession>
<organism evidence="2 3">
    <name type="scientific">Acaulospora morrowiae</name>
    <dbReference type="NCBI Taxonomy" id="94023"/>
    <lineage>
        <taxon>Eukaryota</taxon>
        <taxon>Fungi</taxon>
        <taxon>Fungi incertae sedis</taxon>
        <taxon>Mucoromycota</taxon>
        <taxon>Glomeromycotina</taxon>
        <taxon>Glomeromycetes</taxon>
        <taxon>Diversisporales</taxon>
        <taxon>Acaulosporaceae</taxon>
        <taxon>Acaulospora</taxon>
    </lineage>
</organism>
<name>A0A9N9ANA1_9GLOM</name>
<feature type="region of interest" description="Disordered" evidence="1">
    <location>
        <begin position="141"/>
        <end position="167"/>
    </location>
</feature>
<evidence type="ECO:0000256" key="1">
    <source>
        <dbReference type="SAM" id="MobiDB-lite"/>
    </source>
</evidence>
<gene>
    <name evidence="2" type="ORF">AMORRO_LOCUS5036</name>
</gene>
<reference evidence="2" key="1">
    <citation type="submission" date="2021-06" db="EMBL/GenBank/DDBJ databases">
        <authorList>
            <person name="Kallberg Y."/>
            <person name="Tangrot J."/>
            <person name="Rosling A."/>
        </authorList>
    </citation>
    <scope>NUCLEOTIDE SEQUENCE</scope>
    <source>
        <strain evidence="2">CL551</strain>
    </source>
</reference>
<evidence type="ECO:0000313" key="2">
    <source>
        <dbReference type="EMBL" id="CAG8539004.1"/>
    </source>
</evidence>
<comment type="caution">
    <text evidence="2">The sequence shown here is derived from an EMBL/GenBank/DDBJ whole genome shotgun (WGS) entry which is preliminary data.</text>
</comment>
<keyword evidence="3" id="KW-1185">Reference proteome</keyword>
<sequence>MKISSPTIYLTVLEEVPMPEEEKKSAIGEPKTDMDSLTKEEQGEVAKLFEMKKKLFVGSLKELIQTNNNKEGTKNNNLVEIRELRTDSQNYEDKVMRVLTTDTTIVSCDGSGGLCRRENQELVISDKRYCDANELTDGRPDANGGGLGCHENRGTITDDPPDKGKMENEMKRGTVVINVRKFRILRYEKWW</sequence>
<evidence type="ECO:0000313" key="3">
    <source>
        <dbReference type="Proteomes" id="UP000789342"/>
    </source>
</evidence>
<dbReference type="Proteomes" id="UP000789342">
    <property type="component" value="Unassembled WGS sequence"/>
</dbReference>
<protein>
    <submittedName>
        <fullName evidence="2">14042_t:CDS:1</fullName>
    </submittedName>
</protein>
<dbReference type="AlphaFoldDB" id="A0A9N9ANA1"/>
<proteinExistence type="predicted"/>
<dbReference type="EMBL" id="CAJVPV010002915">
    <property type="protein sequence ID" value="CAG8539004.1"/>
    <property type="molecule type" value="Genomic_DNA"/>
</dbReference>